<reference evidence="3" key="1">
    <citation type="submission" date="2022-11" db="UniProtKB">
        <authorList>
            <consortium name="WormBaseParasite"/>
        </authorList>
    </citation>
    <scope>IDENTIFICATION</scope>
</reference>
<name>A0A914D4R3_9BILA</name>
<evidence type="ECO:0000313" key="2">
    <source>
        <dbReference type="Proteomes" id="UP000887540"/>
    </source>
</evidence>
<evidence type="ECO:0000313" key="3">
    <source>
        <dbReference type="WBParaSite" id="ACRNAN_scaffold18093.g18464.t1"/>
    </source>
</evidence>
<feature type="chain" id="PRO_5037691594" evidence="1">
    <location>
        <begin position="22"/>
        <end position="81"/>
    </location>
</feature>
<feature type="signal peptide" evidence="1">
    <location>
        <begin position="1"/>
        <end position="21"/>
    </location>
</feature>
<proteinExistence type="predicted"/>
<dbReference type="Proteomes" id="UP000887540">
    <property type="component" value="Unplaced"/>
</dbReference>
<protein>
    <submittedName>
        <fullName evidence="3">Uncharacterized protein</fullName>
    </submittedName>
</protein>
<evidence type="ECO:0000256" key="1">
    <source>
        <dbReference type="SAM" id="SignalP"/>
    </source>
</evidence>
<dbReference type="AlphaFoldDB" id="A0A914D4R3"/>
<keyword evidence="2" id="KW-1185">Reference proteome</keyword>
<organism evidence="2 3">
    <name type="scientific">Acrobeloides nanus</name>
    <dbReference type="NCBI Taxonomy" id="290746"/>
    <lineage>
        <taxon>Eukaryota</taxon>
        <taxon>Metazoa</taxon>
        <taxon>Ecdysozoa</taxon>
        <taxon>Nematoda</taxon>
        <taxon>Chromadorea</taxon>
        <taxon>Rhabditida</taxon>
        <taxon>Tylenchina</taxon>
        <taxon>Cephalobomorpha</taxon>
        <taxon>Cephaloboidea</taxon>
        <taxon>Cephalobidae</taxon>
        <taxon>Acrobeloides</taxon>
    </lineage>
</organism>
<keyword evidence="1" id="KW-0732">Signal</keyword>
<accession>A0A914D4R3</accession>
<dbReference type="WBParaSite" id="ACRNAN_scaffold18093.g18464.t1">
    <property type="protein sequence ID" value="ACRNAN_scaffold18093.g18464.t1"/>
    <property type="gene ID" value="ACRNAN_scaffold18093.g18464"/>
</dbReference>
<sequence>MWYMFPLPIVVLCWEKLGVKSIIIIIGSEEGLNAIPVYAYMLRVLKYLGANIVFLQTSSKIVHESSLAQVLFFCFFYTSSF</sequence>